<name>A0A0L9VUN2_PHAAN</name>
<evidence type="ECO:0000256" key="8">
    <source>
        <dbReference type="ARBA" id="ARBA00025100"/>
    </source>
</evidence>
<sequence length="633" mass="68988">MEFWDLFLVALMPVLKVLLITALGTILAIDRFNILGETARKNLNTMVYFVFSPTLVCSSLAETITLRSVVRLWFMPVNILLTFVIGTVLGLLVVKLTRVPNHLQGLVLGCCAAGNLGNLPIIIVPAVCKQSGNPFGDVNVCTKNALAYASLSMALGSVYIWSYAYNLVRLYAPKICNEAKIAENSMENPMSITKTDAENPSTCSTGLPFGIVVGDKSQSQDHAQKGEMIMKQLKTLVKKINLKILFTPSTIGAIVGLIIGVVPQFRKLLIGDKASLRAVEDSVIMVGYACIPVMTLLVGANLMKGLNEFGKQFAAIVGITMMRCIVLPGIGVGIVKGAIRLGLIRPDPLYEFLLLLQFALPPAVSLIKEEERKEETKMEFWKLFFVALMPVLKVLLITALGTILAIDRFNILGQTARKNLNTLGSVYTWSYAYHLVRLYASKFCNEAKIAENSMVNPMSITKTDPENPSTCSTGLPFVSVVGDKSQSQDHVKNLEIHYTDDGKTREIVGLIIGVVPQFRRVLIGDKAPLRVVEDTAVMVGYACIPLVTLLVGANLIKGLNGVGKQFTLIVGITGMRCIILPGIGVVIVKGAIRLGLIHPDPLYQFLLLLQFALPPAVSLGKFFLKPKSFYAKT</sequence>
<accession>A0A0L9VUN2</accession>
<comment type="function">
    <text evidence="8">Involved in cellular auxin homeostasis by regulating auxin metabolism. Regulates intracellular auxin accumulation at the endoplasmic reticulum and thus auxin availability for nuclear auxin signaling.</text>
</comment>
<dbReference type="Gramene" id="KOM58643">
    <property type="protein sequence ID" value="KOM58643"/>
    <property type="gene ID" value="LR48_Vigan11g167700"/>
</dbReference>
<evidence type="ECO:0000256" key="7">
    <source>
        <dbReference type="ARBA" id="ARBA00023294"/>
    </source>
</evidence>
<feature type="transmembrane region" description="Helical" evidence="10">
    <location>
        <begin position="282"/>
        <end position="303"/>
    </location>
</feature>
<feature type="transmembrane region" description="Helical" evidence="10">
    <location>
        <begin position="604"/>
        <end position="624"/>
    </location>
</feature>
<feature type="transmembrane region" description="Helical" evidence="10">
    <location>
        <begin position="73"/>
        <end position="94"/>
    </location>
</feature>
<evidence type="ECO:0000256" key="9">
    <source>
        <dbReference type="ARBA" id="ARBA00025752"/>
    </source>
</evidence>
<dbReference type="PANTHER" id="PTHR31651:SF44">
    <property type="entry name" value="AUXIN EFFLUX CARRIER FAMILY PROTEIN"/>
    <property type="match status" value="1"/>
</dbReference>
<comment type="similarity">
    <text evidence="9">Belongs to the auxin efflux carrier (TC 2.A.69.2) family.</text>
</comment>
<evidence type="ECO:0000256" key="6">
    <source>
        <dbReference type="ARBA" id="ARBA00023136"/>
    </source>
</evidence>
<evidence type="ECO:0000313" key="11">
    <source>
        <dbReference type="EMBL" id="KOM58643.1"/>
    </source>
</evidence>
<gene>
    <name evidence="11" type="ORF">LR48_Vigan11g167700</name>
</gene>
<feature type="transmembrane region" description="Helical" evidence="10">
    <location>
        <begin position="536"/>
        <end position="556"/>
    </location>
</feature>
<keyword evidence="4" id="KW-0256">Endoplasmic reticulum</keyword>
<keyword evidence="7" id="KW-0927">Auxin signaling pathway</keyword>
<keyword evidence="6 10" id="KW-0472">Membrane</keyword>
<feature type="transmembrane region" description="Helical" evidence="10">
    <location>
        <begin position="568"/>
        <end position="592"/>
    </location>
</feature>
<comment type="subcellular location">
    <subcellularLocation>
        <location evidence="1">Endoplasmic reticulum membrane</location>
        <topology evidence="1">Multi-pass membrane protein</topology>
    </subcellularLocation>
</comment>
<evidence type="ECO:0000256" key="2">
    <source>
        <dbReference type="ARBA" id="ARBA00022448"/>
    </source>
</evidence>
<protein>
    <recommendedName>
        <fullName evidence="13">Protein PIN-LIKES 3</fullName>
    </recommendedName>
</protein>
<keyword evidence="2" id="KW-0813">Transport</keyword>
<keyword evidence="5 10" id="KW-1133">Transmembrane helix</keyword>
<organism evidence="11 12">
    <name type="scientific">Phaseolus angularis</name>
    <name type="common">Azuki bean</name>
    <name type="synonym">Vigna angularis</name>
    <dbReference type="NCBI Taxonomy" id="3914"/>
    <lineage>
        <taxon>Eukaryota</taxon>
        <taxon>Viridiplantae</taxon>
        <taxon>Streptophyta</taxon>
        <taxon>Embryophyta</taxon>
        <taxon>Tracheophyta</taxon>
        <taxon>Spermatophyta</taxon>
        <taxon>Magnoliopsida</taxon>
        <taxon>eudicotyledons</taxon>
        <taxon>Gunneridae</taxon>
        <taxon>Pentapetalae</taxon>
        <taxon>rosids</taxon>
        <taxon>fabids</taxon>
        <taxon>Fabales</taxon>
        <taxon>Fabaceae</taxon>
        <taxon>Papilionoideae</taxon>
        <taxon>50 kb inversion clade</taxon>
        <taxon>NPAAA clade</taxon>
        <taxon>indigoferoid/millettioid clade</taxon>
        <taxon>Phaseoleae</taxon>
        <taxon>Vigna</taxon>
    </lineage>
</organism>
<feature type="transmembrane region" description="Helical" evidence="10">
    <location>
        <begin position="240"/>
        <end position="262"/>
    </location>
</feature>
<dbReference type="AlphaFoldDB" id="A0A0L9VUN2"/>
<reference evidence="12" key="1">
    <citation type="journal article" date="2015" name="Proc. Natl. Acad. Sci. U.S.A.">
        <title>Genome sequencing of adzuki bean (Vigna angularis) provides insight into high starch and low fat accumulation and domestication.</title>
        <authorList>
            <person name="Yang K."/>
            <person name="Tian Z."/>
            <person name="Chen C."/>
            <person name="Luo L."/>
            <person name="Zhao B."/>
            <person name="Wang Z."/>
            <person name="Yu L."/>
            <person name="Li Y."/>
            <person name="Sun Y."/>
            <person name="Li W."/>
            <person name="Chen Y."/>
            <person name="Li Y."/>
            <person name="Zhang Y."/>
            <person name="Ai D."/>
            <person name="Zhao J."/>
            <person name="Shang C."/>
            <person name="Ma Y."/>
            <person name="Wu B."/>
            <person name="Wang M."/>
            <person name="Gao L."/>
            <person name="Sun D."/>
            <person name="Zhang P."/>
            <person name="Guo F."/>
            <person name="Wang W."/>
            <person name="Li Y."/>
            <person name="Wang J."/>
            <person name="Varshney R.K."/>
            <person name="Wang J."/>
            <person name="Ling H.Q."/>
            <person name="Wan P."/>
        </authorList>
    </citation>
    <scope>NUCLEOTIDE SEQUENCE</scope>
    <source>
        <strain evidence="12">cv. Jingnong 6</strain>
    </source>
</reference>
<dbReference type="EMBL" id="CM003381">
    <property type="protein sequence ID" value="KOM58643.1"/>
    <property type="molecule type" value="Genomic_DNA"/>
</dbReference>
<proteinExistence type="inferred from homology"/>
<feature type="transmembrane region" description="Helical" evidence="10">
    <location>
        <begin position="6"/>
        <end position="29"/>
    </location>
</feature>
<evidence type="ECO:0000256" key="5">
    <source>
        <dbReference type="ARBA" id="ARBA00022989"/>
    </source>
</evidence>
<dbReference type="PANTHER" id="PTHR31651">
    <property type="match status" value="1"/>
</dbReference>
<evidence type="ECO:0008006" key="13">
    <source>
        <dbReference type="Google" id="ProtNLM"/>
    </source>
</evidence>
<feature type="transmembrane region" description="Helical" evidence="10">
    <location>
        <begin position="106"/>
        <end position="126"/>
    </location>
</feature>
<feature type="transmembrane region" description="Helical" evidence="10">
    <location>
        <begin position="380"/>
        <end position="406"/>
    </location>
</feature>
<evidence type="ECO:0000256" key="4">
    <source>
        <dbReference type="ARBA" id="ARBA00022824"/>
    </source>
</evidence>
<feature type="transmembrane region" description="Helical" evidence="10">
    <location>
        <begin position="146"/>
        <end position="165"/>
    </location>
</feature>
<dbReference type="Proteomes" id="UP000053144">
    <property type="component" value="Chromosome 11"/>
</dbReference>
<dbReference type="GO" id="GO:0080162">
    <property type="term" value="P:endoplasmic reticulum to cytosol auxin transport"/>
    <property type="evidence" value="ECO:0007669"/>
    <property type="project" value="InterPro"/>
</dbReference>
<dbReference type="GO" id="GO:0005789">
    <property type="term" value="C:endoplasmic reticulum membrane"/>
    <property type="evidence" value="ECO:0007669"/>
    <property type="project" value="UniProtKB-SubCell"/>
</dbReference>
<evidence type="ECO:0000256" key="3">
    <source>
        <dbReference type="ARBA" id="ARBA00022692"/>
    </source>
</evidence>
<keyword evidence="3 10" id="KW-0812">Transmembrane</keyword>
<evidence type="ECO:0000313" key="12">
    <source>
        <dbReference type="Proteomes" id="UP000053144"/>
    </source>
</evidence>
<feature type="transmembrane region" description="Helical" evidence="10">
    <location>
        <begin position="324"/>
        <end position="343"/>
    </location>
</feature>
<evidence type="ECO:0000256" key="1">
    <source>
        <dbReference type="ARBA" id="ARBA00004477"/>
    </source>
</evidence>
<evidence type="ECO:0000256" key="10">
    <source>
        <dbReference type="SAM" id="Phobius"/>
    </source>
</evidence>
<dbReference type="InterPro" id="IPR045033">
    <property type="entry name" value="PILS1/3/4/5/7"/>
</dbReference>
<dbReference type="Pfam" id="PF03547">
    <property type="entry name" value="Mem_trans"/>
    <property type="match status" value="2"/>
</dbReference>
<dbReference type="GO" id="GO:0009734">
    <property type="term" value="P:auxin-activated signaling pathway"/>
    <property type="evidence" value="ECO:0007669"/>
    <property type="project" value="UniProtKB-KW"/>
</dbReference>
<feature type="transmembrane region" description="Helical" evidence="10">
    <location>
        <begin position="349"/>
        <end position="368"/>
    </location>
</feature>
<dbReference type="InterPro" id="IPR004776">
    <property type="entry name" value="Mem_transp_PIN-like"/>
</dbReference>